<evidence type="ECO:0000313" key="4">
    <source>
        <dbReference type="Proteomes" id="UP000674318"/>
    </source>
</evidence>
<sequence>MSSTSPHDLLGSVAAAATLQFSVDFDPSRADLKPSILLLTQNIGGIEASLGTCVDPDDAFLKGPRLSVPEVAGDTSTTPVSKSSVFRAASSIQMADDIDAELGVPPVVRQQVAEFLADLRQWIHRLSYVSAAVRAAEATEGVPAAPTLAMNGAPSSLPASPPLSSASISGVGANTDAYMRSYTPSARPPLVDVVVLHFQEIGGKCKNRHFNEYFKEQIRATLLPEAGWTSGLLMDERECGDTESIRSYRRRTETLEGEQVPALNGSDPNHSGNTNGHGGCAADAYRLTDANGFDTDTVSELNDHADAFFTAIGSIVFLSPRVMGIASCLSVPHRTYIPIVDDPLTYVGEAGRLFHSGKFSEAGRSRKGFVLISLRLGTVQLNVCNVHLFNDDDNRVALASSPSRYAARRARAMKETIAECSAVVDLSEPLFIFGDFNMRMDGKSLLGWVEEKLQITVRPEKKRLRCPEHFWKLFSDPVMLQELRARFDSEPQHLMDEVALLSGVELAEMPVHFAPTYSRVPYRTRTAAAATAADATGVREAEAMTDAQRQMSSPKGFPGRADAICAVDQEQVEATAATLPSLVRSPCSSLPPPPPPSPPPVNVPLKHLTASLRRHNFCHGRLPAWCDRVFFNVAGLEWIAGDCIRSAQPKPQAASPVSSAPTAASGTGLRKTIDRRDQSHWYTYAATDFIHTDHDGVYFLF</sequence>
<dbReference type="GeneID" id="94293067"/>
<dbReference type="Gene3D" id="3.60.10.10">
    <property type="entry name" value="Endonuclease/exonuclease/phosphatase"/>
    <property type="match status" value="1"/>
</dbReference>
<evidence type="ECO:0008006" key="5">
    <source>
        <dbReference type="Google" id="ProtNLM"/>
    </source>
</evidence>
<reference evidence="3 4" key="1">
    <citation type="submission" date="2021-02" db="EMBL/GenBank/DDBJ databases">
        <title>Porcisia hertigi Genome sequencing and assembly.</title>
        <authorList>
            <person name="Almutairi H."/>
            <person name="Gatherer D."/>
        </authorList>
    </citation>
    <scope>NUCLEOTIDE SEQUENCE [LARGE SCALE GENOMIC DNA]</scope>
    <source>
        <strain evidence="3 4">C119</strain>
    </source>
</reference>
<dbReference type="InterPro" id="IPR039737">
    <property type="entry name" value="INPP5A"/>
</dbReference>
<name>A0A836IQC8_9TRYP</name>
<dbReference type="GO" id="GO:0004445">
    <property type="term" value="F:inositol-polyphosphate 5-phosphatase activity"/>
    <property type="evidence" value="ECO:0007669"/>
    <property type="project" value="InterPro"/>
</dbReference>
<evidence type="ECO:0000256" key="1">
    <source>
        <dbReference type="ARBA" id="ARBA00022801"/>
    </source>
</evidence>
<feature type="compositionally biased region" description="Low complexity" evidence="2">
    <location>
        <begin position="650"/>
        <end position="665"/>
    </location>
</feature>
<dbReference type="InterPro" id="IPR036691">
    <property type="entry name" value="Endo/exonu/phosph_ase_sf"/>
</dbReference>
<dbReference type="SUPFAM" id="SSF56219">
    <property type="entry name" value="DNase I-like"/>
    <property type="match status" value="1"/>
</dbReference>
<organism evidence="3 4">
    <name type="scientific">Porcisia hertigi</name>
    <dbReference type="NCBI Taxonomy" id="2761500"/>
    <lineage>
        <taxon>Eukaryota</taxon>
        <taxon>Discoba</taxon>
        <taxon>Euglenozoa</taxon>
        <taxon>Kinetoplastea</taxon>
        <taxon>Metakinetoplastina</taxon>
        <taxon>Trypanosomatida</taxon>
        <taxon>Trypanosomatidae</taxon>
        <taxon>Leishmaniinae</taxon>
        <taxon>Porcisia</taxon>
    </lineage>
</organism>
<dbReference type="KEGG" id="phet:94293067"/>
<dbReference type="PANTHER" id="PTHR12997:SF2">
    <property type="entry name" value="INOSITOL POLYPHOSPHATE-5-PHOSPHATASE A"/>
    <property type="match status" value="1"/>
</dbReference>
<comment type="caution">
    <text evidence="3">The sequence shown here is derived from an EMBL/GenBank/DDBJ whole genome shotgun (WGS) entry which is preliminary data.</text>
</comment>
<dbReference type="PANTHER" id="PTHR12997">
    <property type="entry name" value="TYPE I INOSITOL-1,4,5-TRISPHOSPHATE 5-PHOSPHATASE"/>
    <property type="match status" value="1"/>
</dbReference>
<feature type="region of interest" description="Disordered" evidence="2">
    <location>
        <begin position="249"/>
        <end position="277"/>
    </location>
</feature>
<proteinExistence type="predicted"/>
<accession>A0A836IQC8</accession>
<dbReference type="OrthoDB" id="5780965at2759"/>
<feature type="region of interest" description="Disordered" evidence="2">
    <location>
        <begin position="650"/>
        <end position="670"/>
    </location>
</feature>
<evidence type="ECO:0000256" key="2">
    <source>
        <dbReference type="SAM" id="MobiDB-lite"/>
    </source>
</evidence>
<keyword evidence="1" id="KW-0378">Hydrolase</keyword>
<protein>
    <recommendedName>
        <fullName evidence="5">Inositol-polyphosphate 5-phosphatase</fullName>
    </recommendedName>
</protein>
<dbReference type="Proteomes" id="UP000674318">
    <property type="component" value="Unassembled WGS sequence"/>
</dbReference>
<dbReference type="EMBL" id="JAFJZO010000011">
    <property type="protein sequence ID" value="KAG5510150.1"/>
    <property type="molecule type" value="Genomic_DNA"/>
</dbReference>
<dbReference type="RefSeq" id="XP_067758999.1">
    <property type="nucleotide sequence ID" value="XM_067902990.1"/>
</dbReference>
<dbReference type="AlphaFoldDB" id="A0A836IQC8"/>
<gene>
    <name evidence="3" type="ORF">JKF63_07046</name>
</gene>
<keyword evidence="4" id="KW-1185">Reference proteome</keyword>
<evidence type="ECO:0000313" key="3">
    <source>
        <dbReference type="EMBL" id="KAG5510150.1"/>
    </source>
</evidence>